<dbReference type="AlphaFoldDB" id="A0A099I6F2"/>
<dbReference type="Gene3D" id="1.10.10.10">
    <property type="entry name" value="Winged helix-like DNA-binding domain superfamily/Winged helix DNA-binding domain"/>
    <property type="match status" value="1"/>
</dbReference>
<name>A0A099I6F2_CLOIN</name>
<dbReference type="InterPro" id="IPR036390">
    <property type="entry name" value="WH_DNA-bd_sf"/>
</dbReference>
<evidence type="ECO:0000256" key="2">
    <source>
        <dbReference type="ARBA" id="ARBA00023125"/>
    </source>
</evidence>
<dbReference type="PROSITE" id="PS51063">
    <property type="entry name" value="HTH_CRP_2"/>
    <property type="match status" value="1"/>
</dbReference>
<evidence type="ECO:0000313" key="6">
    <source>
        <dbReference type="Proteomes" id="UP000030008"/>
    </source>
</evidence>
<comment type="caution">
    <text evidence="5">The sequence shown here is derived from an EMBL/GenBank/DDBJ whole genome shotgun (WGS) entry which is preliminary data.</text>
</comment>
<dbReference type="PANTHER" id="PTHR24567:SF74">
    <property type="entry name" value="HTH-TYPE TRANSCRIPTIONAL REGULATOR ARCR"/>
    <property type="match status" value="1"/>
</dbReference>
<dbReference type="GO" id="GO:0003700">
    <property type="term" value="F:DNA-binding transcription factor activity"/>
    <property type="evidence" value="ECO:0007669"/>
    <property type="project" value="TreeGrafter"/>
</dbReference>
<sequence>MHNYLETLPFWKELTDDQKQLFSTHIIERSFQKGDILNHGSQECTGLEMMVKGQARIFMMSPQGNEITLYRLLEQDVCVLSAACMIHSLTFTVSMEFETDAVILLIPKQILQIVSSQNCRVKDFTMELVADRFSSVMNTMHDVMFSSNEHRLAQALLTQMQLQEAASLRLTHDTLAHELGTAREVVSRLLKQFQRDGLLQQSRGCITILDEQRLSRL</sequence>
<dbReference type="InterPro" id="IPR018490">
    <property type="entry name" value="cNMP-bd_dom_sf"/>
</dbReference>
<dbReference type="SUPFAM" id="SSF51206">
    <property type="entry name" value="cAMP-binding domain-like"/>
    <property type="match status" value="1"/>
</dbReference>
<dbReference type="InterPro" id="IPR050397">
    <property type="entry name" value="Env_Response_Regulators"/>
</dbReference>
<dbReference type="PRINTS" id="PR00034">
    <property type="entry name" value="HTHCRP"/>
</dbReference>
<dbReference type="InterPro" id="IPR000595">
    <property type="entry name" value="cNMP-bd_dom"/>
</dbReference>
<dbReference type="RefSeq" id="WP_044905353.1">
    <property type="nucleotide sequence ID" value="NZ_JQIF01000044.1"/>
</dbReference>
<organism evidence="5 6">
    <name type="scientific">Clostridium innocuum</name>
    <dbReference type="NCBI Taxonomy" id="1522"/>
    <lineage>
        <taxon>Bacteria</taxon>
        <taxon>Bacillati</taxon>
        <taxon>Bacillota</taxon>
        <taxon>Clostridia</taxon>
        <taxon>Eubacteriales</taxon>
        <taxon>Clostridiaceae</taxon>
        <taxon>Clostridium</taxon>
    </lineage>
</organism>
<dbReference type="GO" id="GO:0003677">
    <property type="term" value="F:DNA binding"/>
    <property type="evidence" value="ECO:0007669"/>
    <property type="project" value="UniProtKB-KW"/>
</dbReference>
<dbReference type="SMART" id="SM00419">
    <property type="entry name" value="HTH_CRP"/>
    <property type="match status" value="1"/>
</dbReference>
<reference evidence="5 6" key="1">
    <citation type="submission" date="2014-08" db="EMBL/GenBank/DDBJ databases">
        <title>Clostridium innocuum, an unnegligible vancomycin-resistant pathogen causing extra-intestinal infections.</title>
        <authorList>
            <person name="Feng Y."/>
            <person name="Chiu C.-H."/>
        </authorList>
    </citation>
    <scope>NUCLEOTIDE SEQUENCE [LARGE SCALE GENOMIC DNA]</scope>
    <source>
        <strain evidence="5 6">AN88</strain>
    </source>
</reference>
<feature type="domain" description="HTH crp-type" evidence="4">
    <location>
        <begin position="146"/>
        <end position="212"/>
    </location>
</feature>
<evidence type="ECO:0000259" key="4">
    <source>
        <dbReference type="PROSITE" id="PS51063"/>
    </source>
</evidence>
<dbReference type="Gene3D" id="2.60.120.10">
    <property type="entry name" value="Jelly Rolls"/>
    <property type="match status" value="1"/>
</dbReference>
<keyword evidence="1" id="KW-0805">Transcription regulation</keyword>
<gene>
    <name evidence="5" type="ORF">CIAN88_10445</name>
</gene>
<keyword evidence="2" id="KW-0238">DNA-binding</keyword>
<proteinExistence type="predicted"/>
<dbReference type="Pfam" id="PF00027">
    <property type="entry name" value="cNMP_binding"/>
    <property type="match status" value="1"/>
</dbReference>
<evidence type="ECO:0000313" key="5">
    <source>
        <dbReference type="EMBL" id="KGJ53156.1"/>
    </source>
</evidence>
<dbReference type="Pfam" id="PF13545">
    <property type="entry name" value="HTH_Crp_2"/>
    <property type="match status" value="1"/>
</dbReference>
<dbReference type="EMBL" id="JQIF01000044">
    <property type="protein sequence ID" value="KGJ53156.1"/>
    <property type="molecule type" value="Genomic_DNA"/>
</dbReference>
<keyword evidence="3" id="KW-0804">Transcription</keyword>
<dbReference type="GO" id="GO:0005829">
    <property type="term" value="C:cytosol"/>
    <property type="evidence" value="ECO:0007669"/>
    <property type="project" value="TreeGrafter"/>
</dbReference>
<dbReference type="InterPro" id="IPR012318">
    <property type="entry name" value="HTH_CRP"/>
</dbReference>
<dbReference type="InterPro" id="IPR014710">
    <property type="entry name" value="RmlC-like_jellyroll"/>
</dbReference>
<dbReference type="Proteomes" id="UP000030008">
    <property type="component" value="Unassembled WGS sequence"/>
</dbReference>
<dbReference type="SUPFAM" id="SSF46785">
    <property type="entry name" value="Winged helix' DNA-binding domain"/>
    <property type="match status" value="1"/>
</dbReference>
<protein>
    <submittedName>
        <fullName evidence="5">cAMP-binding protein</fullName>
    </submittedName>
</protein>
<dbReference type="InterPro" id="IPR036388">
    <property type="entry name" value="WH-like_DNA-bd_sf"/>
</dbReference>
<evidence type="ECO:0000256" key="1">
    <source>
        <dbReference type="ARBA" id="ARBA00023015"/>
    </source>
</evidence>
<dbReference type="PANTHER" id="PTHR24567">
    <property type="entry name" value="CRP FAMILY TRANSCRIPTIONAL REGULATORY PROTEIN"/>
    <property type="match status" value="1"/>
</dbReference>
<evidence type="ECO:0000256" key="3">
    <source>
        <dbReference type="ARBA" id="ARBA00023163"/>
    </source>
</evidence>
<accession>A0A099I6F2</accession>